<dbReference type="AlphaFoldDB" id="A0AAP5WGN1"/>
<proteinExistence type="predicted"/>
<organism evidence="1 2">
    <name type="scientific">Pediococcus parvulus</name>
    <dbReference type="NCBI Taxonomy" id="54062"/>
    <lineage>
        <taxon>Bacteria</taxon>
        <taxon>Bacillati</taxon>
        <taxon>Bacillota</taxon>
        <taxon>Bacilli</taxon>
        <taxon>Lactobacillales</taxon>
        <taxon>Lactobacillaceae</taxon>
        <taxon>Pediococcus</taxon>
    </lineage>
</organism>
<protein>
    <submittedName>
        <fullName evidence="1">Uncharacterized protein</fullName>
    </submittedName>
</protein>
<comment type="caution">
    <text evidence="1">The sequence shown here is derived from an EMBL/GenBank/DDBJ whole genome shotgun (WGS) entry which is preliminary data.</text>
</comment>
<dbReference type="PRINTS" id="PR00919">
    <property type="entry name" value="THERMOPTASE"/>
</dbReference>
<accession>A0AAP5WGN1</accession>
<dbReference type="GO" id="GO:0006508">
    <property type="term" value="P:proteolysis"/>
    <property type="evidence" value="ECO:0007669"/>
    <property type="project" value="InterPro"/>
</dbReference>
<dbReference type="SUPFAM" id="SSF144052">
    <property type="entry name" value="Thermophilic metalloprotease-like"/>
    <property type="match status" value="1"/>
</dbReference>
<sequence length="47" mass="5106">MSPEELSKDGINNNQVHMDFIVGSDKMNIDGIKQDGTITPILETTTG</sequence>
<gene>
    <name evidence="1" type="ORF">GA842_08840</name>
</gene>
<dbReference type="EMBL" id="WERX01000031">
    <property type="protein sequence ID" value="MDV7694955.1"/>
    <property type="molecule type" value="Genomic_DNA"/>
</dbReference>
<evidence type="ECO:0000313" key="2">
    <source>
        <dbReference type="Proteomes" id="UP001275867"/>
    </source>
</evidence>
<evidence type="ECO:0000313" key="1">
    <source>
        <dbReference type="EMBL" id="MDV7694955.1"/>
    </source>
</evidence>
<reference evidence="1" key="1">
    <citation type="submission" date="2019-10" db="EMBL/GenBank/DDBJ databases">
        <title>Malate fermentation in French cider.</title>
        <authorList>
            <person name="Cousin F.J."/>
            <person name="Medina Fernandez S."/>
            <person name="Misery B."/>
            <person name="Laplace J.-M."/>
            <person name="Cretenet M."/>
        </authorList>
    </citation>
    <scope>NUCLEOTIDE SEQUENCE</scope>
    <source>
        <strain evidence="1">UCMA15901</strain>
    </source>
</reference>
<dbReference type="Proteomes" id="UP001275867">
    <property type="component" value="Unassembled WGS sequence"/>
</dbReference>
<dbReference type="InterPro" id="IPR000787">
    <property type="entry name" value="Peptidase_M29"/>
</dbReference>
<dbReference type="Pfam" id="PF02073">
    <property type="entry name" value="Peptidase_M29"/>
    <property type="match status" value="1"/>
</dbReference>
<dbReference type="GO" id="GO:0004177">
    <property type="term" value="F:aminopeptidase activity"/>
    <property type="evidence" value="ECO:0007669"/>
    <property type="project" value="InterPro"/>
</dbReference>
<name>A0AAP5WGN1_9LACO</name>